<dbReference type="Proteomes" id="UP001164965">
    <property type="component" value="Chromosome"/>
</dbReference>
<dbReference type="Pfam" id="PF17994">
    <property type="entry name" value="Glft2_N"/>
    <property type="match status" value="1"/>
</dbReference>
<feature type="domain" description="Galactofuranosyltransferase GlfT2 N-terminal" evidence="5">
    <location>
        <begin position="35"/>
        <end position="144"/>
    </location>
</feature>
<keyword evidence="4 7" id="KW-0808">Transferase</keyword>
<evidence type="ECO:0000313" key="7">
    <source>
        <dbReference type="EMBL" id="UZJ24554.1"/>
    </source>
</evidence>
<evidence type="ECO:0000256" key="1">
    <source>
        <dbReference type="ARBA" id="ARBA00004776"/>
    </source>
</evidence>
<feature type="domain" description="Galactofuranosyltransferase-2 C-terminal" evidence="6">
    <location>
        <begin position="424"/>
        <end position="603"/>
    </location>
</feature>
<dbReference type="Gene3D" id="3.90.550.60">
    <property type="match status" value="1"/>
</dbReference>
<accession>A0ABY6NYT7</accession>
<comment type="similarity">
    <text evidence="2">Belongs to the glycosyltransferase 2 family.</text>
</comment>
<dbReference type="EMBL" id="CP110615">
    <property type="protein sequence ID" value="UZJ24554.1"/>
    <property type="molecule type" value="Genomic_DNA"/>
</dbReference>
<dbReference type="InterPro" id="IPR029044">
    <property type="entry name" value="Nucleotide-diphossugar_trans"/>
</dbReference>
<evidence type="ECO:0000256" key="2">
    <source>
        <dbReference type="ARBA" id="ARBA00006739"/>
    </source>
</evidence>
<dbReference type="PANTHER" id="PTHR43179:SF12">
    <property type="entry name" value="GALACTOFURANOSYLTRANSFERASE GLFT2"/>
    <property type="match status" value="1"/>
</dbReference>
<evidence type="ECO:0000259" key="5">
    <source>
        <dbReference type="Pfam" id="PF17994"/>
    </source>
</evidence>
<gene>
    <name evidence="7" type="ORF">RHODO2019_15725</name>
</gene>
<dbReference type="PANTHER" id="PTHR43179">
    <property type="entry name" value="RHAMNOSYLTRANSFERASE WBBL"/>
    <property type="match status" value="1"/>
</dbReference>
<evidence type="ECO:0000259" key="6">
    <source>
        <dbReference type="Pfam" id="PF19320"/>
    </source>
</evidence>
<dbReference type="Pfam" id="PF19320">
    <property type="entry name" value="GlfT2_domain3"/>
    <property type="match status" value="1"/>
</dbReference>
<evidence type="ECO:0000256" key="4">
    <source>
        <dbReference type="ARBA" id="ARBA00022679"/>
    </source>
</evidence>
<proteinExistence type="inferred from homology"/>
<comment type="pathway">
    <text evidence="1">Cell wall biogenesis; cell wall polysaccharide biosynthesis.</text>
</comment>
<dbReference type="InterPro" id="IPR040492">
    <property type="entry name" value="GlfT2_N"/>
</dbReference>
<sequence length="606" mass="66187">MTATTSTMVAQRGLFGGPSPLVSDDMYCLVERGIAHRSRTRVQLEPDARVSTNTYFGRLPASYWQRWTAVTEVTVSATVAGRGRVAVVASDVEGETRTVSSAAVDGDGTLRLAASIDHFVDGGALWVEVTSTTERLVLEDLTWSVDAPAEHRPASVVICTFNRADDCVATLAAMAEDGTALAGVETVYVVDQGTDRVESREGFARVSALLGDKLRYITQPNLGGAGGFTRGLFEVTDQTGSEHANVIFMDDDVLCEPETVLRLNAFANKTVEPAIIGGQMLYLLHPEQLHVGAERADLPTLAAGIATPRALHDIDVTENHQDERVDGAYNGWWTCLIPAEIVQKIGFPLPLFFQWDDIEYGYRARAAGHATVTLPGAGVWHADFAWKDWDDWHRYFNIRNAMVTAALHSDFNGKQVAKGLRAQLTRYLLSMQYGLAATMIRAVEDFLEGPELLHDGGQAAAGAIRKERAGYPETVRHPASAVPGLRAADMSIVVAPPAPSLKRVILVKRILDQALGRTQATTVAIPAAEAHWWHVSKFDQAVVTDASQEGVRLRRRDPGVAKELLVRGIKVCRRLSVEAPQLQARYQAAMPQLTSRENWARLYGRS</sequence>
<dbReference type="SUPFAM" id="SSF53448">
    <property type="entry name" value="Nucleotide-diphospho-sugar transferases"/>
    <property type="match status" value="1"/>
</dbReference>
<evidence type="ECO:0000256" key="3">
    <source>
        <dbReference type="ARBA" id="ARBA00022676"/>
    </source>
</evidence>
<protein>
    <submittedName>
        <fullName evidence="7">Glycosyltransferase</fullName>
        <ecNumber evidence="7">2.4.-.-</ecNumber>
    </submittedName>
</protein>
<dbReference type="Pfam" id="PF13641">
    <property type="entry name" value="Glyco_tranf_2_3"/>
    <property type="match status" value="1"/>
</dbReference>
<dbReference type="RefSeq" id="WP_265382661.1">
    <property type="nucleotide sequence ID" value="NZ_CP110615.1"/>
</dbReference>
<keyword evidence="3 7" id="KW-0328">Glycosyltransferase</keyword>
<name>A0ABY6NYT7_9NOCA</name>
<keyword evidence="8" id="KW-1185">Reference proteome</keyword>
<reference evidence="7" key="1">
    <citation type="submission" date="2022-10" db="EMBL/GenBank/DDBJ databases">
        <title>Rhodococcus sp.75.</title>
        <authorList>
            <person name="Sun M."/>
        </authorList>
    </citation>
    <scope>NUCLEOTIDE SEQUENCE</scope>
    <source>
        <strain evidence="7">75</strain>
    </source>
</reference>
<dbReference type="GO" id="GO:0016757">
    <property type="term" value="F:glycosyltransferase activity"/>
    <property type="evidence" value="ECO:0007669"/>
    <property type="project" value="UniProtKB-KW"/>
</dbReference>
<dbReference type="InterPro" id="IPR045699">
    <property type="entry name" value="GlfT2_C"/>
</dbReference>
<dbReference type="EC" id="2.4.-.-" evidence="7"/>
<evidence type="ECO:0000313" key="8">
    <source>
        <dbReference type="Proteomes" id="UP001164965"/>
    </source>
</evidence>
<organism evidence="7 8">
    <name type="scientific">Rhodococcus antarcticus</name>
    <dbReference type="NCBI Taxonomy" id="2987751"/>
    <lineage>
        <taxon>Bacteria</taxon>
        <taxon>Bacillati</taxon>
        <taxon>Actinomycetota</taxon>
        <taxon>Actinomycetes</taxon>
        <taxon>Mycobacteriales</taxon>
        <taxon>Nocardiaceae</taxon>
        <taxon>Rhodococcus</taxon>
    </lineage>
</organism>